<evidence type="ECO:0000313" key="3">
    <source>
        <dbReference type="EMBL" id="KAJ4845143.1"/>
    </source>
</evidence>
<reference evidence="3" key="1">
    <citation type="submission" date="2022-02" db="EMBL/GenBank/DDBJ databases">
        <authorList>
            <person name="Henning P.M."/>
            <person name="McCubbin A.G."/>
            <person name="Shore J.S."/>
        </authorList>
    </citation>
    <scope>NUCLEOTIDE SEQUENCE</scope>
    <source>
        <strain evidence="3">F60SS</strain>
        <tissue evidence="3">Leaves</tissue>
    </source>
</reference>
<evidence type="ECO:0008006" key="5">
    <source>
        <dbReference type="Google" id="ProtNLM"/>
    </source>
</evidence>
<dbReference type="Pfam" id="PF01190">
    <property type="entry name" value="Pollen_Ole_e_1"/>
    <property type="match status" value="1"/>
</dbReference>
<keyword evidence="4" id="KW-1185">Reference proteome</keyword>
<evidence type="ECO:0000313" key="4">
    <source>
        <dbReference type="Proteomes" id="UP001141552"/>
    </source>
</evidence>
<organism evidence="3 4">
    <name type="scientific">Turnera subulata</name>
    <dbReference type="NCBI Taxonomy" id="218843"/>
    <lineage>
        <taxon>Eukaryota</taxon>
        <taxon>Viridiplantae</taxon>
        <taxon>Streptophyta</taxon>
        <taxon>Embryophyta</taxon>
        <taxon>Tracheophyta</taxon>
        <taxon>Spermatophyta</taxon>
        <taxon>Magnoliopsida</taxon>
        <taxon>eudicotyledons</taxon>
        <taxon>Gunneridae</taxon>
        <taxon>Pentapetalae</taxon>
        <taxon>rosids</taxon>
        <taxon>fabids</taxon>
        <taxon>Malpighiales</taxon>
        <taxon>Passifloraceae</taxon>
        <taxon>Turnera</taxon>
    </lineage>
</organism>
<reference evidence="3" key="2">
    <citation type="journal article" date="2023" name="Plants (Basel)">
        <title>Annotation of the Turnera subulata (Passifloraceae) Draft Genome Reveals the S-Locus Evolved after the Divergence of Turneroideae from Passifloroideae in a Stepwise Manner.</title>
        <authorList>
            <person name="Henning P.M."/>
            <person name="Roalson E.H."/>
            <person name="Mir W."/>
            <person name="McCubbin A.G."/>
            <person name="Shore J.S."/>
        </authorList>
    </citation>
    <scope>NUCLEOTIDE SEQUENCE</scope>
    <source>
        <strain evidence="3">F60SS</strain>
    </source>
</reference>
<evidence type="ECO:0000256" key="2">
    <source>
        <dbReference type="SAM" id="SignalP"/>
    </source>
</evidence>
<feature type="signal peptide" evidence="2">
    <location>
        <begin position="1"/>
        <end position="22"/>
    </location>
</feature>
<proteinExistence type="predicted"/>
<protein>
    <recommendedName>
        <fullName evidence="5">Pollen Ole e 1 allergen and extensin family protein</fullName>
    </recommendedName>
</protein>
<sequence>MASHALMSALLILAMCCSRIEPSTSTTQFVKGKVSCLDCNGQYDFSGIKVLVKCDKVQKMATTTTDSKGSFEVELPSSYPSTSMTPSSLNCLAMLLGGPSKLYASRTNMVSKIVKTHAGSSSSSSFTTSTPLAFSTRPPSGEARNDFGSSKTINFPLPAAWGLAPSSYYLPFFPIIGIP</sequence>
<keyword evidence="2" id="KW-0732">Signal</keyword>
<dbReference type="OrthoDB" id="1104395at2759"/>
<feature type="region of interest" description="Disordered" evidence="1">
    <location>
        <begin position="119"/>
        <end position="147"/>
    </location>
</feature>
<gene>
    <name evidence="3" type="ORF">Tsubulata_018405</name>
</gene>
<feature type="chain" id="PRO_5040192688" description="Pollen Ole e 1 allergen and extensin family protein" evidence="2">
    <location>
        <begin position="23"/>
        <end position="179"/>
    </location>
</feature>
<dbReference type="Proteomes" id="UP001141552">
    <property type="component" value="Unassembled WGS sequence"/>
</dbReference>
<accession>A0A9Q0JKI6</accession>
<dbReference type="EMBL" id="JAKUCV010001759">
    <property type="protein sequence ID" value="KAJ4845143.1"/>
    <property type="molecule type" value="Genomic_DNA"/>
</dbReference>
<evidence type="ECO:0000256" key="1">
    <source>
        <dbReference type="SAM" id="MobiDB-lite"/>
    </source>
</evidence>
<comment type="caution">
    <text evidence="3">The sequence shown here is derived from an EMBL/GenBank/DDBJ whole genome shotgun (WGS) entry which is preliminary data.</text>
</comment>
<feature type="compositionally biased region" description="Low complexity" evidence="1">
    <location>
        <begin position="120"/>
        <end position="130"/>
    </location>
</feature>
<dbReference type="AlphaFoldDB" id="A0A9Q0JKI6"/>
<name>A0A9Q0JKI6_9ROSI</name>